<dbReference type="EMBL" id="WHWB01034750">
    <property type="protein sequence ID" value="KAJ7404803.1"/>
    <property type="molecule type" value="Genomic_DNA"/>
</dbReference>
<evidence type="ECO:0000313" key="2">
    <source>
        <dbReference type="Proteomes" id="UP001145742"/>
    </source>
</evidence>
<comment type="caution">
    <text evidence="1">The sequence shown here is derived from an EMBL/GenBank/DDBJ whole genome shotgun (WGS) entry which is preliminary data.</text>
</comment>
<proteinExistence type="predicted"/>
<evidence type="ECO:0000313" key="1">
    <source>
        <dbReference type="EMBL" id="KAJ7404803.1"/>
    </source>
</evidence>
<reference evidence="1" key="1">
    <citation type="submission" date="2019-10" db="EMBL/GenBank/DDBJ databases">
        <authorList>
            <person name="Soares A.E.R."/>
            <person name="Aleixo A."/>
            <person name="Schneider P."/>
            <person name="Miyaki C.Y."/>
            <person name="Schneider M.P."/>
            <person name="Mello C."/>
            <person name="Vasconcelos A.T.R."/>
        </authorList>
    </citation>
    <scope>NUCLEOTIDE SEQUENCE</scope>
    <source>
        <tissue evidence="1">Muscle</tissue>
    </source>
</reference>
<organism evidence="1 2">
    <name type="scientific">Willisornis vidua</name>
    <name type="common">Xingu scale-backed antbird</name>
    <dbReference type="NCBI Taxonomy" id="1566151"/>
    <lineage>
        <taxon>Eukaryota</taxon>
        <taxon>Metazoa</taxon>
        <taxon>Chordata</taxon>
        <taxon>Craniata</taxon>
        <taxon>Vertebrata</taxon>
        <taxon>Euteleostomi</taxon>
        <taxon>Archelosauria</taxon>
        <taxon>Archosauria</taxon>
        <taxon>Dinosauria</taxon>
        <taxon>Saurischia</taxon>
        <taxon>Theropoda</taxon>
        <taxon>Coelurosauria</taxon>
        <taxon>Aves</taxon>
        <taxon>Neognathae</taxon>
        <taxon>Neoaves</taxon>
        <taxon>Telluraves</taxon>
        <taxon>Australaves</taxon>
        <taxon>Passeriformes</taxon>
        <taxon>Thamnophilidae</taxon>
        <taxon>Willisornis</taxon>
    </lineage>
</organism>
<gene>
    <name evidence="1" type="ORF">WISP_143580</name>
</gene>
<name>A0ABQ9CLL3_9PASS</name>
<sequence>MENIILGSIEKLLKDNAVIGHSEHGFLRGKSCLSNLVSFYDKDPTGQNVQHSWINISCGPVLFTSFINNLDAGLEGILSKFADDTKLGGAVVSLEGREGLQRDLDKLQRWTITNQMKFNKGKFQVLHLVWGNPRCMNRLGNEMLESSAMERDLGVLVDGKFNMS</sequence>
<keyword evidence="2" id="KW-1185">Reference proteome</keyword>
<protein>
    <submittedName>
        <fullName evidence="1">Rna-directed dna polymerase from mobile element jockey-like</fullName>
    </submittedName>
</protein>
<accession>A0ABQ9CLL3</accession>
<dbReference type="PANTHER" id="PTHR33332">
    <property type="entry name" value="REVERSE TRANSCRIPTASE DOMAIN-CONTAINING PROTEIN"/>
    <property type="match status" value="1"/>
</dbReference>
<dbReference type="Proteomes" id="UP001145742">
    <property type="component" value="Unassembled WGS sequence"/>
</dbReference>